<sequence>MTSNDLFARRNRRFLIPAFVLFLLACILFLRELSPPSFLPDRHYEHPPKPPFFDDNVIATKTVTASPIVETETMVSVPAVEPVAFVLIMWSLDSAVEGALLMKSVLMYTSSPVEFHIICDSTARLHIESRLSLVTNPRYQITVRFYEPSYQAMQDRIDREGTIQSDHASGLPGLMKLLIHEILPPTVKKGIYVDTDAFFVSDPTLLWNTFSHLKDTTAVVIPSHPDQEAEIWNQASRICSCVMLLDLEKLRELRLIDSSIYRNDPDPSSPTALSPAAFKAMYGTPSSGKYHNVRLGDQGYWWAITSHRKDIWEPLSFDFEVTSCIMMMYKTGLGDDDISLQEEYTKHIYVPNTPQDGHTVLPKLLHFNCLEGTDIYMEWKGWSDPEDKLNQAWGPAVRYHNGYKWIWLNQGIKQGIGIAGAAAPDHPSIVYPTVDMAVAKEVVFADELYAREHNIRF</sequence>
<feature type="transmembrane region" description="Helical" evidence="8">
    <location>
        <begin position="12"/>
        <end position="30"/>
    </location>
</feature>
<keyword evidence="6 8" id="KW-0472">Membrane</keyword>
<dbReference type="PANTHER" id="PTHR12270:SF25">
    <property type="entry name" value="GLYCOSYLTRANSFERASE-LIKE PROTEIN LARGE"/>
    <property type="match status" value="1"/>
</dbReference>
<dbReference type="Gene3D" id="3.90.550.10">
    <property type="entry name" value="Spore Coat Polysaccharide Biosynthesis Protein SpsA, Chain A"/>
    <property type="match status" value="1"/>
</dbReference>
<accession>A0ABR1JYN1</accession>
<evidence type="ECO:0000256" key="4">
    <source>
        <dbReference type="ARBA" id="ARBA00022989"/>
    </source>
</evidence>
<evidence type="ECO:0008006" key="11">
    <source>
        <dbReference type="Google" id="ProtNLM"/>
    </source>
</evidence>
<evidence type="ECO:0000256" key="5">
    <source>
        <dbReference type="ARBA" id="ARBA00023034"/>
    </source>
</evidence>
<dbReference type="Pfam" id="PF01501">
    <property type="entry name" value="Glyco_transf_8"/>
    <property type="match status" value="1"/>
</dbReference>
<reference evidence="9 10" key="1">
    <citation type="submission" date="2024-01" db="EMBL/GenBank/DDBJ databases">
        <title>A draft genome for the cacao thread blight pathogen Marasmiellus scandens.</title>
        <authorList>
            <person name="Baruah I.K."/>
            <person name="Leung J."/>
            <person name="Bukari Y."/>
            <person name="Amoako-Attah I."/>
            <person name="Meinhardt L.W."/>
            <person name="Bailey B.A."/>
            <person name="Cohen S.P."/>
        </authorList>
    </citation>
    <scope>NUCLEOTIDE SEQUENCE [LARGE SCALE GENOMIC DNA]</scope>
    <source>
        <strain evidence="9 10">GH-19</strain>
    </source>
</reference>
<keyword evidence="10" id="KW-1185">Reference proteome</keyword>
<keyword evidence="5" id="KW-0333">Golgi apparatus</keyword>
<keyword evidence="3" id="KW-0735">Signal-anchor</keyword>
<keyword evidence="4 8" id="KW-1133">Transmembrane helix</keyword>
<evidence type="ECO:0000256" key="1">
    <source>
        <dbReference type="ARBA" id="ARBA00004323"/>
    </source>
</evidence>
<evidence type="ECO:0000313" key="10">
    <source>
        <dbReference type="Proteomes" id="UP001498398"/>
    </source>
</evidence>
<proteinExistence type="predicted"/>
<keyword evidence="7" id="KW-0325">Glycoprotein</keyword>
<dbReference type="SUPFAM" id="SSF53448">
    <property type="entry name" value="Nucleotide-diphospho-sugar transferases"/>
    <property type="match status" value="1"/>
</dbReference>
<comment type="caution">
    <text evidence="9">The sequence shown here is derived from an EMBL/GenBank/DDBJ whole genome shotgun (WGS) entry which is preliminary data.</text>
</comment>
<name>A0ABR1JYN1_9AGAR</name>
<protein>
    <recommendedName>
        <fullName evidence="11">Glycosyltransferase family 8 protein</fullName>
    </recommendedName>
</protein>
<keyword evidence="2 8" id="KW-0812">Transmembrane</keyword>
<dbReference type="InterPro" id="IPR051292">
    <property type="entry name" value="Xyl/GlcA_transferase"/>
</dbReference>
<dbReference type="Proteomes" id="UP001498398">
    <property type="component" value="Unassembled WGS sequence"/>
</dbReference>
<evidence type="ECO:0000256" key="6">
    <source>
        <dbReference type="ARBA" id="ARBA00023136"/>
    </source>
</evidence>
<evidence type="ECO:0000256" key="2">
    <source>
        <dbReference type="ARBA" id="ARBA00022692"/>
    </source>
</evidence>
<evidence type="ECO:0000256" key="7">
    <source>
        <dbReference type="ARBA" id="ARBA00023180"/>
    </source>
</evidence>
<evidence type="ECO:0000256" key="3">
    <source>
        <dbReference type="ARBA" id="ARBA00022968"/>
    </source>
</evidence>
<evidence type="ECO:0000256" key="8">
    <source>
        <dbReference type="SAM" id="Phobius"/>
    </source>
</evidence>
<organism evidence="9 10">
    <name type="scientific">Marasmiellus scandens</name>
    <dbReference type="NCBI Taxonomy" id="2682957"/>
    <lineage>
        <taxon>Eukaryota</taxon>
        <taxon>Fungi</taxon>
        <taxon>Dikarya</taxon>
        <taxon>Basidiomycota</taxon>
        <taxon>Agaricomycotina</taxon>
        <taxon>Agaricomycetes</taxon>
        <taxon>Agaricomycetidae</taxon>
        <taxon>Agaricales</taxon>
        <taxon>Marasmiineae</taxon>
        <taxon>Omphalotaceae</taxon>
        <taxon>Marasmiellus</taxon>
    </lineage>
</organism>
<dbReference type="InterPro" id="IPR002495">
    <property type="entry name" value="Glyco_trans_8"/>
</dbReference>
<gene>
    <name evidence="9" type="ORF">VKT23_004003</name>
</gene>
<comment type="subcellular location">
    <subcellularLocation>
        <location evidence="1">Golgi apparatus membrane</location>
        <topology evidence="1">Single-pass type II membrane protein</topology>
    </subcellularLocation>
</comment>
<evidence type="ECO:0000313" key="9">
    <source>
        <dbReference type="EMBL" id="KAK7466939.1"/>
    </source>
</evidence>
<dbReference type="PANTHER" id="PTHR12270">
    <property type="entry name" value="GLYCOSYLTRANSFERASE-RELATED"/>
    <property type="match status" value="1"/>
</dbReference>
<dbReference type="EMBL" id="JBANRG010000004">
    <property type="protein sequence ID" value="KAK7466939.1"/>
    <property type="molecule type" value="Genomic_DNA"/>
</dbReference>
<dbReference type="InterPro" id="IPR029044">
    <property type="entry name" value="Nucleotide-diphossugar_trans"/>
</dbReference>